<proteinExistence type="predicted"/>
<dbReference type="AlphaFoldDB" id="A0A1X2G819"/>
<evidence type="ECO:0000256" key="1">
    <source>
        <dbReference type="SAM" id="MobiDB-lite"/>
    </source>
</evidence>
<evidence type="ECO:0000313" key="2">
    <source>
        <dbReference type="EMBL" id="ORX47445.1"/>
    </source>
</evidence>
<organism evidence="2 3">
    <name type="scientific">Hesseltinella vesiculosa</name>
    <dbReference type="NCBI Taxonomy" id="101127"/>
    <lineage>
        <taxon>Eukaryota</taxon>
        <taxon>Fungi</taxon>
        <taxon>Fungi incertae sedis</taxon>
        <taxon>Mucoromycota</taxon>
        <taxon>Mucoromycotina</taxon>
        <taxon>Mucoromycetes</taxon>
        <taxon>Mucorales</taxon>
        <taxon>Cunninghamellaceae</taxon>
        <taxon>Hesseltinella</taxon>
    </lineage>
</organism>
<dbReference type="Proteomes" id="UP000242146">
    <property type="component" value="Unassembled WGS sequence"/>
</dbReference>
<dbReference type="OrthoDB" id="2288195at2759"/>
<reference evidence="2 3" key="1">
    <citation type="submission" date="2016-07" db="EMBL/GenBank/DDBJ databases">
        <title>Pervasive Adenine N6-methylation of Active Genes in Fungi.</title>
        <authorList>
            <consortium name="DOE Joint Genome Institute"/>
            <person name="Mondo S.J."/>
            <person name="Dannebaum R.O."/>
            <person name="Kuo R.C."/>
            <person name="Labutti K."/>
            <person name="Haridas S."/>
            <person name="Kuo A."/>
            <person name="Salamov A."/>
            <person name="Ahrendt S.R."/>
            <person name="Lipzen A."/>
            <person name="Sullivan W."/>
            <person name="Andreopoulos W.B."/>
            <person name="Clum A."/>
            <person name="Lindquist E."/>
            <person name="Daum C."/>
            <person name="Ramamoorthy G.K."/>
            <person name="Gryganskyi A."/>
            <person name="Culley D."/>
            <person name="Magnuson J.K."/>
            <person name="James T.Y."/>
            <person name="O'Malley M.A."/>
            <person name="Stajich J.E."/>
            <person name="Spatafora J.W."/>
            <person name="Visel A."/>
            <person name="Grigoriev I.V."/>
        </authorList>
    </citation>
    <scope>NUCLEOTIDE SEQUENCE [LARGE SCALE GENOMIC DNA]</scope>
    <source>
        <strain evidence="2 3">NRRL 3301</strain>
    </source>
</reference>
<keyword evidence="3" id="KW-1185">Reference proteome</keyword>
<gene>
    <name evidence="2" type="ORF">DM01DRAFT_1310313</name>
</gene>
<comment type="caution">
    <text evidence="2">The sequence shown here is derived from an EMBL/GenBank/DDBJ whole genome shotgun (WGS) entry which is preliminary data.</text>
</comment>
<feature type="region of interest" description="Disordered" evidence="1">
    <location>
        <begin position="213"/>
        <end position="234"/>
    </location>
</feature>
<evidence type="ECO:0000313" key="3">
    <source>
        <dbReference type="Proteomes" id="UP000242146"/>
    </source>
</evidence>
<sequence>MPWRTTRTLIDVSEDTGDDDMKWHFGSLDVGSFLQEFRKKSIVYNETKKHKELSLARILSIHHVYYFPLDKDKSCVAYLPEADAVNEVYDGLRIDPVILPVDVVLWATDIQQAIETGDRFVMEKEFGSLLMKSSESKKDNLVDTAHVLISLTRMMLAHKKVPKRGAEDTFVHRFVAPLIDNVFYGDKFGSYWANTQLGCTTVKTSVGSLPSRAMPLSSSSASSPAPSSASSSSPVPASQQLLACQKLQPDFTLYSSLFGHRLDLFVVEIKPPQSSLAMADFVKLTKEMMNMVNRLALLHVTAPRVFGLWVDGYHCQTYMMDTHYHSMYRMIELDTFDLPKVLDDLPKIRSVMQKLMKVKSLLDATVLDIDRLIRKRKSSSQACNSSSTSSPPQSHWIKTPLNDRKVKKEKRSVK</sequence>
<name>A0A1X2G819_9FUNG</name>
<accession>A0A1X2G819</accession>
<protein>
    <submittedName>
        <fullName evidence="2">Uncharacterized protein</fullName>
    </submittedName>
</protein>
<dbReference type="EMBL" id="MCGT01000033">
    <property type="protein sequence ID" value="ORX47445.1"/>
    <property type="molecule type" value="Genomic_DNA"/>
</dbReference>
<feature type="region of interest" description="Disordered" evidence="1">
    <location>
        <begin position="377"/>
        <end position="414"/>
    </location>
</feature>
<feature type="compositionally biased region" description="Low complexity" evidence="1">
    <location>
        <begin position="379"/>
        <end position="394"/>
    </location>
</feature>